<protein>
    <submittedName>
        <fullName evidence="2">(pine wood nematode) hypothetical protein</fullName>
    </submittedName>
</protein>
<reference evidence="5" key="1">
    <citation type="submission" date="2016-11" db="UniProtKB">
        <authorList>
            <consortium name="WormBaseParasite"/>
        </authorList>
    </citation>
    <scope>IDENTIFICATION</scope>
</reference>
<dbReference type="EMBL" id="CAJFCV020000006">
    <property type="protein sequence ID" value="CAG9128994.1"/>
    <property type="molecule type" value="Genomic_DNA"/>
</dbReference>
<accession>A0A1I7RJQ9</accession>
<dbReference type="Proteomes" id="UP000095284">
    <property type="component" value="Unplaced"/>
</dbReference>
<dbReference type="AlphaFoldDB" id="A0A1I7RJQ9"/>
<evidence type="ECO:0000313" key="3">
    <source>
        <dbReference type="Proteomes" id="UP000095284"/>
    </source>
</evidence>
<feature type="transmembrane region" description="Helical" evidence="1">
    <location>
        <begin position="122"/>
        <end position="145"/>
    </location>
</feature>
<gene>
    <name evidence="2" type="ORF">BXYJ_LOCUS13777</name>
</gene>
<dbReference type="EMBL" id="CAJFDI010000006">
    <property type="protein sequence ID" value="CAD5233686.1"/>
    <property type="molecule type" value="Genomic_DNA"/>
</dbReference>
<keyword evidence="1" id="KW-0812">Transmembrane</keyword>
<sequence length="342" mass="37658">MATPSSIFHAARTADNPFAWDVPDANGMFPPSPYDELAVLNWYTSIHYAVTISVGAILVPSMIYMVLFHTTGALLPYKKLLLVCSTSDFFFWLLDSCGQLKVRTIDGVLVGTVAGPAKLLPRWGQFIAASLGVTLVCFTNATLPAQSFYRYYALTRGKTCDKLKTTLILAFPFVVNIAPFALLSISFFESPKVQPGFNYGTVWFKEYPIPLLLILDSRSSWDRAFIATASLLISLGYLGTVYFSYRTWRQLCVYADKYSPKKGTASPVGSVPVLSGGDPADHIDCPGFPSCSKRTTSYRRRNCDNCFRHLGQLDPHSKLASNNHCYCALSSSAQGMAMSCVT</sequence>
<dbReference type="WBParaSite" id="BXY_0094100.1">
    <property type="protein sequence ID" value="BXY_0094100.1"/>
    <property type="gene ID" value="BXY_0094100"/>
</dbReference>
<dbReference type="Proteomes" id="UP000582659">
    <property type="component" value="Unassembled WGS sequence"/>
</dbReference>
<feature type="transmembrane region" description="Helical" evidence="1">
    <location>
        <begin position="166"/>
        <end position="188"/>
    </location>
</feature>
<feature type="transmembrane region" description="Helical" evidence="1">
    <location>
        <begin position="46"/>
        <end position="68"/>
    </location>
</feature>
<proteinExistence type="predicted"/>
<keyword evidence="1" id="KW-0472">Membrane</keyword>
<evidence type="ECO:0000256" key="1">
    <source>
        <dbReference type="SAM" id="Phobius"/>
    </source>
</evidence>
<dbReference type="InterPro" id="IPR019421">
    <property type="entry name" value="7TM_GPCR_serpentine_rcpt_Srd"/>
</dbReference>
<evidence type="ECO:0000313" key="2">
    <source>
        <dbReference type="EMBL" id="CAD5233686.1"/>
    </source>
</evidence>
<reference evidence="2" key="2">
    <citation type="submission" date="2020-09" db="EMBL/GenBank/DDBJ databases">
        <authorList>
            <person name="Kikuchi T."/>
        </authorList>
    </citation>
    <scope>NUCLEOTIDE SEQUENCE</scope>
    <source>
        <strain evidence="2">Ka4C1</strain>
    </source>
</reference>
<dbReference type="Pfam" id="PF10317">
    <property type="entry name" value="7TM_GPCR_Srd"/>
    <property type="match status" value="1"/>
</dbReference>
<evidence type="ECO:0000313" key="5">
    <source>
        <dbReference type="WBParaSite" id="BXY_0094100.1"/>
    </source>
</evidence>
<evidence type="ECO:0000313" key="4">
    <source>
        <dbReference type="Proteomes" id="UP000659654"/>
    </source>
</evidence>
<keyword evidence="1" id="KW-1133">Transmembrane helix</keyword>
<dbReference type="Proteomes" id="UP000659654">
    <property type="component" value="Unassembled WGS sequence"/>
</dbReference>
<name>A0A1I7RJQ9_BURXY</name>
<feature type="transmembrane region" description="Helical" evidence="1">
    <location>
        <begin position="224"/>
        <end position="245"/>
    </location>
</feature>
<organism evidence="3 5">
    <name type="scientific">Bursaphelenchus xylophilus</name>
    <name type="common">Pinewood nematode worm</name>
    <name type="synonym">Aphelenchoides xylophilus</name>
    <dbReference type="NCBI Taxonomy" id="6326"/>
    <lineage>
        <taxon>Eukaryota</taxon>
        <taxon>Metazoa</taxon>
        <taxon>Ecdysozoa</taxon>
        <taxon>Nematoda</taxon>
        <taxon>Chromadorea</taxon>
        <taxon>Rhabditida</taxon>
        <taxon>Tylenchina</taxon>
        <taxon>Tylenchomorpha</taxon>
        <taxon>Aphelenchoidea</taxon>
        <taxon>Aphelenchoididae</taxon>
        <taxon>Bursaphelenchus</taxon>
    </lineage>
</organism>
<keyword evidence="4" id="KW-1185">Reference proteome</keyword>